<dbReference type="RefSeq" id="WP_258293247.1">
    <property type="nucleotide sequence ID" value="NZ_JANKJG010000002.1"/>
</dbReference>
<accession>A0ABT1YXF3</accession>
<reference evidence="2" key="1">
    <citation type="submission" date="2022-07" db="EMBL/GenBank/DDBJ databases">
        <title>Pseudosulfitobacter sp. strain AP-MA-4, whole genome sequence.</title>
        <authorList>
            <person name="Jiang Y."/>
        </authorList>
    </citation>
    <scope>NUCLEOTIDE SEQUENCE</scope>
    <source>
        <strain evidence="2">AP-MA-4</strain>
    </source>
</reference>
<dbReference type="EMBL" id="JANKJG010000002">
    <property type="protein sequence ID" value="MCR8825568.1"/>
    <property type="molecule type" value="Genomic_DNA"/>
</dbReference>
<dbReference type="NCBIfam" id="NF005686">
    <property type="entry name" value="PRK07486.1"/>
    <property type="match status" value="1"/>
</dbReference>
<dbReference type="Pfam" id="PF01425">
    <property type="entry name" value="Amidase"/>
    <property type="match status" value="1"/>
</dbReference>
<dbReference type="SUPFAM" id="SSF75304">
    <property type="entry name" value="Amidase signature (AS) enzymes"/>
    <property type="match status" value="1"/>
</dbReference>
<dbReference type="PANTHER" id="PTHR11895:SF76">
    <property type="entry name" value="INDOLEACETAMIDE HYDROLASE"/>
    <property type="match status" value="1"/>
</dbReference>
<dbReference type="Gene3D" id="3.90.1300.10">
    <property type="entry name" value="Amidase signature (AS) domain"/>
    <property type="match status" value="1"/>
</dbReference>
<organism evidence="2 3">
    <name type="scientific">Pseudosulfitobacter koreensis</name>
    <dbReference type="NCBI Taxonomy" id="2968472"/>
    <lineage>
        <taxon>Bacteria</taxon>
        <taxon>Pseudomonadati</taxon>
        <taxon>Pseudomonadota</taxon>
        <taxon>Alphaproteobacteria</taxon>
        <taxon>Rhodobacterales</taxon>
        <taxon>Roseobacteraceae</taxon>
        <taxon>Pseudosulfitobacter</taxon>
    </lineage>
</organism>
<sequence>MTDDILFQGALAQSRALEHKELSATELMQATLARIDAANGAVNAIVSLRDADALMADARAADAEPRKGWLHGMPIAIKDLANAAGLPTSMGSPLFAGQVAARDDVMVARLRAAGAIVIGKTNTPEFGLGSHTINPVHGPTHNPYAQGRSAGGSSGGAAAALACGMLSVADGSDMMGSLRNPAGWNNVYGMRPTWGLVPSEPEGDNFLHQLSTNGPMARNPADLAALLDTMAGPDPRQPHGLVQAPSLPQIDGGMDGVRIGWLGDWGRALPMEQGILEISQAALQQMESLGANVSDLPPLFDADAMWESWITLRSWQVGAGLAPIYADADTQKHLKDTARWEIARGLALSATQVHAASVVRSNWFKAAAEAFETYDVLALPSAQFWPFDITWEYPREIAGVQMDTYHRWMQVVVPASLLGLPVVNVPVGFGGPDDTPAGLQLIGKRGSDAALLRVAQAWHEATDWPNARRP</sequence>
<keyword evidence="3" id="KW-1185">Reference proteome</keyword>
<protein>
    <submittedName>
        <fullName evidence="2">Amidase</fullName>
    </submittedName>
</protein>
<dbReference type="InterPro" id="IPR000120">
    <property type="entry name" value="Amidase"/>
</dbReference>
<comment type="caution">
    <text evidence="2">The sequence shown here is derived from an EMBL/GenBank/DDBJ whole genome shotgun (WGS) entry which is preliminary data.</text>
</comment>
<name>A0ABT1YXF3_9RHOB</name>
<dbReference type="Proteomes" id="UP001165396">
    <property type="component" value="Unassembled WGS sequence"/>
</dbReference>
<evidence type="ECO:0000313" key="3">
    <source>
        <dbReference type="Proteomes" id="UP001165396"/>
    </source>
</evidence>
<dbReference type="PANTHER" id="PTHR11895">
    <property type="entry name" value="TRANSAMIDASE"/>
    <property type="match status" value="1"/>
</dbReference>
<evidence type="ECO:0000313" key="2">
    <source>
        <dbReference type="EMBL" id="MCR8825568.1"/>
    </source>
</evidence>
<gene>
    <name evidence="2" type="ORF">NTA49_03365</name>
</gene>
<evidence type="ECO:0000259" key="1">
    <source>
        <dbReference type="Pfam" id="PF01425"/>
    </source>
</evidence>
<feature type="domain" description="Amidase" evidence="1">
    <location>
        <begin position="26"/>
        <end position="452"/>
    </location>
</feature>
<dbReference type="InterPro" id="IPR023631">
    <property type="entry name" value="Amidase_dom"/>
</dbReference>
<dbReference type="InterPro" id="IPR036928">
    <property type="entry name" value="AS_sf"/>
</dbReference>
<proteinExistence type="predicted"/>